<dbReference type="PANTHER" id="PTHR33973:SF4">
    <property type="entry name" value="OS07G0153300 PROTEIN"/>
    <property type="match status" value="1"/>
</dbReference>
<evidence type="ECO:0000313" key="3">
    <source>
        <dbReference type="Proteomes" id="UP000602124"/>
    </source>
</evidence>
<evidence type="ECO:0000313" key="2">
    <source>
        <dbReference type="EMBL" id="MBJ3785941.1"/>
    </source>
</evidence>
<feature type="region of interest" description="Disordered" evidence="1">
    <location>
        <begin position="241"/>
        <end position="275"/>
    </location>
</feature>
<name>A0A934MMP9_9HYPH</name>
<dbReference type="InterPro" id="IPR010775">
    <property type="entry name" value="DUF1365"/>
</dbReference>
<reference evidence="2" key="1">
    <citation type="submission" date="2020-12" db="EMBL/GenBank/DDBJ databases">
        <title>Devosia sp. MSA67 isolated from Mo River.</title>
        <authorList>
            <person name="Ma F."/>
            <person name="Zi Z."/>
        </authorList>
    </citation>
    <scope>NUCLEOTIDE SEQUENCE</scope>
    <source>
        <strain evidence="2">MSA67</strain>
    </source>
</reference>
<dbReference type="PANTHER" id="PTHR33973">
    <property type="entry name" value="OS07G0153300 PROTEIN"/>
    <property type="match status" value="1"/>
</dbReference>
<gene>
    <name evidence="2" type="ORF">JEQ47_14535</name>
</gene>
<sequence length="275" mass="31220">MSSGSSIYVGHVVHQRHRPKKHHLRYRVFSVLIDLDELPLLNRLRWFGHNRPALFSFRDSDHGDGLALRDWVTAQLAAENLPAPGRIRLLCYPRILGYVFNPLTVWYCDDAAGNPLATIYEVHNTFGERHTYVLPSAAPEQQANKAFYVSPFIDMDCRYEFKLSQPDERIRVAINETQAGEPLLYAAFTGKQQPFTDATLLKLFFTHPLMTLKVTAGIHWEALRLIAKGIRIRWYTDRKPRASGEAHHSKSGPLSRAPRKNTSLISRSGAASTSD</sequence>
<comment type="caution">
    <text evidence="2">The sequence shown here is derived from an EMBL/GenBank/DDBJ whole genome shotgun (WGS) entry which is preliminary data.</text>
</comment>
<protein>
    <submittedName>
        <fullName evidence="2">DUF1365 domain-containing protein</fullName>
    </submittedName>
</protein>
<dbReference type="RefSeq" id="WP_198877158.1">
    <property type="nucleotide sequence ID" value="NZ_JAEKMH010000003.1"/>
</dbReference>
<feature type="compositionally biased region" description="Polar residues" evidence="1">
    <location>
        <begin position="260"/>
        <end position="275"/>
    </location>
</feature>
<evidence type="ECO:0000256" key="1">
    <source>
        <dbReference type="SAM" id="MobiDB-lite"/>
    </source>
</evidence>
<dbReference type="Proteomes" id="UP000602124">
    <property type="component" value="Unassembled WGS sequence"/>
</dbReference>
<proteinExistence type="predicted"/>
<dbReference type="AlphaFoldDB" id="A0A934MMP9"/>
<organism evidence="2 3">
    <name type="scientific">Devosia sediminis</name>
    <dbReference type="NCBI Taxonomy" id="2798801"/>
    <lineage>
        <taxon>Bacteria</taxon>
        <taxon>Pseudomonadati</taxon>
        <taxon>Pseudomonadota</taxon>
        <taxon>Alphaproteobacteria</taxon>
        <taxon>Hyphomicrobiales</taxon>
        <taxon>Devosiaceae</taxon>
        <taxon>Devosia</taxon>
    </lineage>
</organism>
<keyword evidence="3" id="KW-1185">Reference proteome</keyword>
<dbReference type="Pfam" id="PF07103">
    <property type="entry name" value="DUF1365"/>
    <property type="match status" value="1"/>
</dbReference>
<accession>A0A934MMP9</accession>
<dbReference type="EMBL" id="JAEKMH010000003">
    <property type="protein sequence ID" value="MBJ3785941.1"/>
    <property type="molecule type" value="Genomic_DNA"/>
</dbReference>